<feature type="domain" description="ChsH2 rubredoxin-like zinc ribbon" evidence="2">
    <location>
        <begin position="18"/>
        <end position="51"/>
    </location>
</feature>
<accession>A0ABY9TBQ8</accession>
<gene>
    <name evidence="3" type="ORF">RGB73_14625</name>
</gene>
<dbReference type="Pfam" id="PF01796">
    <property type="entry name" value="OB_ChsH2_C"/>
    <property type="match status" value="1"/>
</dbReference>
<evidence type="ECO:0000313" key="4">
    <source>
        <dbReference type="Proteomes" id="UP001256827"/>
    </source>
</evidence>
<proteinExistence type="predicted"/>
<dbReference type="InterPro" id="IPR012340">
    <property type="entry name" value="NA-bd_OB-fold"/>
</dbReference>
<dbReference type="InterPro" id="IPR002878">
    <property type="entry name" value="ChsH2_C"/>
</dbReference>
<sequence length="134" mass="15530">MAGQFPKPLIDTDSRPYWEGLERQELRIQQCDDCHRHIFYPRLLCPHCFSDHVSWTQASGRGQIYSFTVVHKAFGPFAEQAPFVVAIVELEEGVRMMTRIVGERETIQIGASVQVLYEKVEEDLVLPYFEVIRT</sequence>
<keyword evidence="4" id="KW-1185">Reference proteome</keyword>
<reference evidence="3 4" key="1">
    <citation type="submission" date="2023-09" db="EMBL/GenBank/DDBJ databases">
        <title>Complete Genome and Methylome dissection of Bacillus brevis NEB573 original source of BbsI restriction endonuclease.</title>
        <authorList>
            <person name="Fomenkov A."/>
            <person name="Roberts R.D."/>
        </authorList>
    </citation>
    <scope>NUCLEOTIDE SEQUENCE [LARGE SCALE GENOMIC DNA]</scope>
    <source>
        <strain evidence="3 4">NEB573</strain>
    </source>
</reference>
<dbReference type="PANTHER" id="PTHR34075:SF5">
    <property type="entry name" value="BLR3430 PROTEIN"/>
    <property type="match status" value="1"/>
</dbReference>
<dbReference type="InterPro" id="IPR022002">
    <property type="entry name" value="ChsH2_Znr"/>
</dbReference>
<evidence type="ECO:0000259" key="1">
    <source>
        <dbReference type="Pfam" id="PF01796"/>
    </source>
</evidence>
<dbReference type="RefSeq" id="WP_310773675.1">
    <property type="nucleotide sequence ID" value="NZ_CP134050.1"/>
</dbReference>
<dbReference type="Proteomes" id="UP001256827">
    <property type="component" value="Chromosome"/>
</dbReference>
<dbReference type="PANTHER" id="PTHR34075">
    <property type="entry name" value="BLR3430 PROTEIN"/>
    <property type="match status" value="1"/>
</dbReference>
<feature type="domain" description="ChsH2 C-terminal OB-fold" evidence="1">
    <location>
        <begin position="55"/>
        <end position="115"/>
    </location>
</feature>
<dbReference type="SUPFAM" id="SSF50249">
    <property type="entry name" value="Nucleic acid-binding proteins"/>
    <property type="match status" value="1"/>
</dbReference>
<organism evidence="3 4">
    <name type="scientific">Brevibacillus brevis</name>
    <name type="common">Bacillus brevis</name>
    <dbReference type="NCBI Taxonomy" id="1393"/>
    <lineage>
        <taxon>Bacteria</taxon>
        <taxon>Bacillati</taxon>
        <taxon>Bacillota</taxon>
        <taxon>Bacilli</taxon>
        <taxon>Bacillales</taxon>
        <taxon>Paenibacillaceae</taxon>
        <taxon>Brevibacillus</taxon>
    </lineage>
</organism>
<evidence type="ECO:0000259" key="2">
    <source>
        <dbReference type="Pfam" id="PF12172"/>
    </source>
</evidence>
<protein>
    <submittedName>
        <fullName evidence="3">Zn-ribbon domain-containing OB-fold protein</fullName>
    </submittedName>
</protein>
<dbReference type="EMBL" id="CP134050">
    <property type="protein sequence ID" value="WNC17486.1"/>
    <property type="molecule type" value="Genomic_DNA"/>
</dbReference>
<dbReference type="Pfam" id="PF12172">
    <property type="entry name" value="zf-ChsH2"/>
    <property type="match status" value="1"/>
</dbReference>
<evidence type="ECO:0000313" key="3">
    <source>
        <dbReference type="EMBL" id="WNC17486.1"/>
    </source>
</evidence>
<dbReference type="InterPro" id="IPR052513">
    <property type="entry name" value="Thioester_dehydratase-like"/>
</dbReference>
<dbReference type="Gene3D" id="6.10.30.10">
    <property type="match status" value="1"/>
</dbReference>
<name>A0ABY9TBQ8_BREBE</name>